<dbReference type="InterPro" id="IPR027417">
    <property type="entry name" value="P-loop_NTPase"/>
</dbReference>
<evidence type="ECO:0000313" key="6">
    <source>
        <dbReference type="EMBL" id="KAJ4370491.1"/>
    </source>
</evidence>
<evidence type="ECO:0000256" key="3">
    <source>
        <dbReference type="ARBA" id="ARBA00022840"/>
    </source>
</evidence>
<sequence length="475" mass="53133">MLGTLYVEARLKDGTYHGFREQEIRTEVAIQIHRSHKEVKVGTAVRLGGSLSLLAAIERLDITGHSKSREFPDETIYSLVQNDLEILVYSLWPEPDDSSGNEDCQVNEDENTTSYPHPFDVLALPNRAFDGLWESLVYQDPIGELTLRALVRAVRKRRGDPTSWRTSSWQNTLLLHGPPGSGKTALAQTLAQRLSIRLSNIFLVTKLLQINAHMLFSHLFGDTTKKIGRLFETIAEMALNDSQLIVVIFDEVETIASSREKAAQRNEPGESIKATNEVLRSLDKFRRSSNVISMFTSNLVGSLDSAFVDRCCLEEEVNIPATECVFEILRKEINGLLQCGIVFCETMIYEAWSDSTVTTRASTPNLIPSRQWANIHWPSTATTAVSELYRIAMLAKGLSGRKLKGLVTNAQYKYLVDEPSDLRDLLVALEAVIRKATRQRTNVGKQEEEEAANQSDVAKFLTNLEADENANGMNS</sequence>
<dbReference type="Proteomes" id="UP001140560">
    <property type="component" value="Unassembled WGS sequence"/>
</dbReference>
<dbReference type="SUPFAM" id="SSF52540">
    <property type="entry name" value="P-loop containing nucleoside triphosphate hydrolases"/>
    <property type="match status" value="1"/>
</dbReference>
<evidence type="ECO:0000313" key="7">
    <source>
        <dbReference type="Proteomes" id="UP001140560"/>
    </source>
</evidence>
<comment type="similarity">
    <text evidence="1">Belongs to the AAA ATPase family. PCH2 subfamily.</text>
</comment>
<dbReference type="InterPro" id="IPR003959">
    <property type="entry name" value="ATPase_AAA_core"/>
</dbReference>
<dbReference type="GO" id="GO:0005694">
    <property type="term" value="C:chromosome"/>
    <property type="evidence" value="ECO:0007669"/>
    <property type="project" value="TreeGrafter"/>
</dbReference>
<dbReference type="GO" id="GO:0051598">
    <property type="term" value="P:meiotic recombination checkpoint signaling"/>
    <property type="evidence" value="ECO:0007669"/>
    <property type="project" value="TreeGrafter"/>
</dbReference>
<dbReference type="InterPro" id="IPR058249">
    <property type="entry name" value="Pch2_C"/>
</dbReference>
<dbReference type="Gene3D" id="3.40.50.300">
    <property type="entry name" value="P-loop containing nucleotide triphosphate hydrolases"/>
    <property type="match status" value="1"/>
</dbReference>
<feature type="domain" description="AAA+ ATPase" evidence="5">
    <location>
        <begin position="169"/>
        <end position="323"/>
    </location>
</feature>
<dbReference type="OrthoDB" id="5925at2759"/>
<dbReference type="Pfam" id="PF00004">
    <property type="entry name" value="AAA"/>
    <property type="match status" value="1"/>
</dbReference>
<dbReference type="EMBL" id="JAPEUY010000008">
    <property type="protein sequence ID" value="KAJ4370491.1"/>
    <property type="molecule type" value="Genomic_DNA"/>
</dbReference>
<organism evidence="6 7">
    <name type="scientific">Neocucurbitaria cava</name>
    <dbReference type="NCBI Taxonomy" id="798079"/>
    <lineage>
        <taxon>Eukaryota</taxon>
        <taxon>Fungi</taxon>
        <taxon>Dikarya</taxon>
        <taxon>Ascomycota</taxon>
        <taxon>Pezizomycotina</taxon>
        <taxon>Dothideomycetes</taxon>
        <taxon>Pleosporomycetidae</taxon>
        <taxon>Pleosporales</taxon>
        <taxon>Pleosporineae</taxon>
        <taxon>Cucurbitariaceae</taxon>
        <taxon>Neocucurbitaria</taxon>
    </lineage>
</organism>
<dbReference type="InterPro" id="IPR044539">
    <property type="entry name" value="Pch2-like"/>
</dbReference>
<protein>
    <recommendedName>
        <fullName evidence="5">AAA+ ATPase domain-containing protein</fullName>
    </recommendedName>
</protein>
<keyword evidence="2" id="KW-0547">Nucleotide-binding</keyword>
<accession>A0A9W8YAQ8</accession>
<evidence type="ECO:0000256" key="2">
    <source>
        <dbReference type="ARBA" id="ARBA00022741"/>
    </source>
</evidence>
<name>A0A9W8YAQ8_9PLEO</name>
<dbReference type="PANTHER" id="PTHR45991">
    <property type="entry name" value="PACHYTENE CHECKPOINT PROTEIN 2"/>
    <property type="match status" value="1"/>
</dbReference>
<dbReference type="InterPro" id="IPR003593">
    <property type="entry name" value="AAA+_ATPase"/>
</dbReference>
<dbReference type="Pfam" id="PF23242">
    <property type="entry name" value="AAA_lid_TRIP13_C"/>
    <property type="match status" value="1"/>
</dbReference>
<evidence type="ECO:0000256" key="1">
    <source>
        <dbReference type="ARBA" id="ARBA00007271"/>
    </source>
</evidence>
<dbReference type="GO" id="GO:0016887">
    <property type="term" value="F:ATP hydrolysis activity"/>
    <property type="evidence" value="ECO:0007669"/>
    <property type="project" value="InterPro"/>
</dbReference>
<dbReference type="GO" id="GO:0005524">
    <property type="term" value="F:ATP binding"/>
    <property type="evidence" value="ECO:0007669"/>
    <property type="project" value="UniProtKB-KW"/>
</dbReference>
<evidence type="ECO:0000259" key="5">
    <source>
        <dbReference type="SMART" id="SM00382"/>
    </source>
</evidence>
<dbReference type="AlphaFoldDB" id="A0A9W8YAQ8"/>
<comment type="caution">
    <text evidence="6">The sequence shown here is derived from an EMBL/GenBank/DDBJ whole genome shotgun (WGS) entry which is preliminary data.</text>
</comment>
<reference evidence="6" key="1">
    <citation type="submission" date="2022-10" db="EMBL/GenBank/DDBJ databases">
        <title>Tapping the CABI collections for fungal endophytes: first genome assemblies for Collariella, Neodidymelliopsis, Ascochyta clinopodiicola, Didymella pomorum, Didymosphaeria variabile, Neocosmospora piperis and Neocucurbitaria cava.</title>
        <authorList>
            <person name="Hill R."/>
        </authorList>
    </citation>
    <scope>NUCLEOTIDE SEQUENCE</scope>
    <source>
        <strain evidence="6">IMI 356814</strain>
    </source>
</reference>
<evidence type="ECO:0000256" key="4">
    <source>
        <dbReference type="ARBA" id="ARBA00023254"/>
    </source>
</evidence>
<keyword evidence="7" id="KW-1185">Reference proteome</keyword>
<keyword evidence="3" id="KW-0067">ATP-binding</keyword>
<dbReference type="GO" id="GO:0007131">
    <property type="term" value="P:reciprocal meiotic recombination"/>
    <property type="evidence" value="ECO:0007669"/>
    <property type="project" value="TreeGrafter"/>
</dbReference>
<dbReference type="GO" id="GO:0005634">
    <property type="term" value="C:nucleus"/>
    <property type="evidence" value="ECO:0007669"/>
    <property type="project" value="TreeGrafter"/>
</dbReference>
<gene>
    <name evidence="6" type="ORF">N0V83_005012</name>
</gene>
<keyword evidence="4" id="KW-0469">Meiosis</keyword>
<dbReference type="SMART" id="SM00382">
    <property type="entry name" value="AAA"/>
    <property type="match status" value="1"/>
</dbReference>
<dbReference type="PANTHER" id="PTHR45991:SF1">
    <property type="entry name" value="PACHYTENE CHECKPOINT PROTEIN 2 HOMOLOG"/>
    <property type="match status" value="1"/>
</dbReference>
<proteinExistence type="inferred from homology"/>